<dbReference type="GO" id="GO:0004222">
    <property type="term" value="F:metalloendopeptidase activity"/>
    <property type="evidence" value="ECO:0007669"/>
    <property type="project" value="UniProtKB-UniRule"/>
</dbReference>
<dbReference type="NCBIfam" id="NF002826">
    <property type="entry name" value="PRK03001.1"/>
    <property type="match status" value="1"/>
</dbReference>
<evidence type="ECO:0000256" key="1">
    <source>
        <dbReference type="ARBA" id="ARBA00009779"/>
    </source>
</evidence>
<keyword evidence="14" id="KW-1185">Reference proteome</keyword>
<evidence type="ECO:0000256" key="10">
    <source>
        <dbReference type="ARBA" id="ARBA00023136"/>
    </source>
</evidence>
<dbReference type="EMBL" id="BDFE01000007">
    <property type="protein sequence ID" value="GAU07766.1"/>
    <property type="molecule type" value="Genomic_DNA"/>
</dbReference>
<dbReference type="OrthoDB" id="15218at2"/>
<evidence type="ECO:0000313" key="13">
    <source>
        <dbReference type="EMBL" id="GAU07766.1"/>
    </source>
</evidence>
<feature type="transmembrane region" description="Helical" evidence="11">
    <location>
        <begin position="31"/>
        <end position="48"/>
    </location>
</feature>
<keyword evidence="10 11" id="KW-0472">Membrane</keyword>
<dbReference type="Pfam" id="PF01435">
    <property type="entry name" value="Peptidase_M48"/>
    <property type="match status" value="1"/>
</dbReference>
<dbReference type="InterPro" id="IPR050083">
    <property type="entry name" value="HtpX_protease"/>
</dbReference>
<keyword evidence="7 11" id="KW-0862">Zinc</keyword>
<comment type="similarity">
    <text evidence="1 11">Belongs to the peptidase M48B family.</text>
</comment>
<comment type="caution">
    <text evidence="13">The sequence shown here is derived from an EMBL/GenBank/DDBJ whole genome shotgun (WGS) entry which is preliminary data.</text>
</comment>
<evidence type="ECO:0000259" key="12">
    <source>
        <dbReference type="Pfam" id="PF01435"/>
    </source>
</evidence>
<gene>
    <name evidence="11" type="primary">htpX</name>
    <name evidence="13" type="ORF">DPF_0465</name>
</gene>
<feature type="active site" evidence="11">
    <location>
        <position position="132"/>
    </location>
</feature>
<dbReference type="HAMAP" id="MF_00188">
    <property type="entry name" value="Pept_M48_protease_HtpX"/>
    <property type="match status" value="1"/>
</dbReference>
<evidence type="ECO:0000256" key="5">
    <source>
        <dbReference type="ARBA" id="ARBA00022723"/>
    </source>
</evidence>
<dbReference type="GO" id="GO:0008270">
    <property type="term" value="F:zinc ion binding"/>
    <property type="evidence" value="ECO:0007669"/>
    <property type="project" value="UniProtKB-UniRule"/>
</dbReference>
<evidence type="ECO:0000256" key="3">
    <source>
        <dbReference type="ARBA" id="ARBA00022670"/>
    </source>
</evidence>
<protein>
    <recommendedName>
        <fullName evidence="11">Protease HtpX homolog</fullName>
        <ecNumber evidence="11">3.4.24.-</ecNumber>
    </recommendedName>
</protein>
<dbReference type="STRING" id="1592317.DPF_0465"/>
<dbReference type="PANTHER" id="PTHR43221:SF2">
    <property type="entry name" value="PROTEASE HTPX HOMOLOG"/>
    <property type="match status" value="1"/>
</dbReference>
<accession>A0A194AF99</accession>
<dbReference type="InterPro" id="IPR022919">
    <property type="entry name" value="Pept_M48_protease_HtpX"/>
</dbReference>
<dbReference type="EC" id="3.4.24.-" evidence="11"/>
<dbReference type="GO" id="GO:0006508">
    <property type="term" value="P:proteolysis"/>
    <property type="evidence" value="ECO:0007669"/>
    <property type="project" value="UniProtKB-KW"/>
</dbReference>
<comment type="cofactor">
    <cofactor evidence="11">
        <name>Zn(2+)</name>
        <dbReference type="ChEBI" id="CHEBI:29105"/>
    </cofactor>
    <text evidence="11">Binds 1 zinc ion per subunit.</text>
</comment>
<feature type="domain" description="Peptidase M48" evidence="12">
    <location>
        <begin position="65"/>
        <end position="280"/>
    </location>
</feature>
<reference evidence="14" key="1">
    <citation type="submission" date="2016-06" db="EMBL/GenBank/DDBJ databases">
        <title>Draft genome sequence of Desulfoplanes formicivorans strain Pf12B.</title>
        <authorList>
            <person name="Watanabe M."/>
            <person name="Kojima H."/>
            <person name="Fukui M."/>
        </authorList>
    </citation>
    <scope>NUCLEOTIDE SEQUENCE [LARGE SCALE GENOMIC DNA]</scope>
    <source>
        <strain evidence="14">Pf12B</strain>
    </source>
</reference>
<comment type="subcellular location">
    <subcellularLocation>
        <location evidence="11">Cell membrane</location>
        <topology evidence="11">Multi-pass membrane protein</topology>
    </subcellularLocation>
</comment>
<keyword evidence="5 11" id="KW-0479">Metal-binding</keyword>
<dbReference type="CDD" id="cd07336">
    <property type="entry name" value="M48B_HtpX_like"/>
    <property type="match status" value="1"/>
</dbReference>
<evidence type="ECO:0000256" key="8">
    <source>
        <dbReference type="ARBA" id="ARBA00022989"/>
    </source>
</evidence>
<proteinExistence type="inferred from homology"/>
<evidence type="ECO:0000256" key="11">
    <source>
        <dbReference type="HAMAP-Rule" id="MF_00188"/>
    </source>
</evidence>
<name>A0A194AF99_9BACT</name>
<evidence type="ECO:0000256" key="9">
    <source>
        <dbReference type="ARBA" id="ARBA00023049"/>
    </source>
</evidence>
<evidence type="ECO:0000313" key="14">
    <source>
        <dbReference type="Proteomes" id="UP000095200"/>
    </source>
</evidence>
<feature type="transmembrane region" description="Helical" evidence="11">
    <location>
        <begin position="141"/>
        <end position="161"/>
    </location>
</feature>
<evidence type="ECO:0000256" key="4">
    <source>
        <dbReference type="ARBA" id="ARBA00022692"/>
    </source>
</evidence>
<keyword evidence="8 11" id="KW-1133">Transmembrane helix</keyword>
<keyword evidence="3 11" id="KW-0645">Protease</keyword>
<dbReference type="PANTHER" id="PTHR43221">
    <property type="entry name" value="PROTEASE HTPX"/>
    <property type="match status" value="1"/>
</dbReference>
<dbReference type="GO" id="GO:0005886">
    <property type="term" value="C:plasma membrane"/>
    <property type="evidence" value="ECO:0007669"/>
    <property type="project" value="UniProtKB-SubCell"/>
</dbReference>
<dbReference type="AlphaFoldDB" id="A0A194AF99"/>
<evidence type="ECO:0000256" key="7">
    <source>
        <dbReference type="ARBA" id="ARBA00022833"/>
    </source>
</evidence>
<feature type="binding site" evidence="11">
    <location>
        <position position="131"/>
    </location>
    <ligand>
        <name>Zn(2+)</name>
        <dbReference type="ChEBI" id="CHEBI:29105"/>
        <note>catalytic</note>
    </ligand>
</feature>
<organism evidence="13 14">
    <name type="scientific">Desulfoplanes formicivorans</name>
    <dbReference type="NCBI Taxonomy" id="1592317"/>
    <lineage>
        <taxon>Bacteria</taxon>
        <taxon>Pseudomonadati</taxon>
        <taxon>Thermodesulfobacteriota</taxon>
        <taxon>Desulfovibrionia</taxon>
        <taxon>Desulfovibrionales</taxon>
        <taxon>Desulfoplanaceae</taxon>
        <taxon>Desulfoplanes</taxon>
    </lineage>
</organism>
<keyword evidence="2 11" id="KW-1003">Cell membrane</keyword>
<keyword evidence="9 11" id="KW-0482">Metalloprotease</keyword>
<keyword evidence="6 11" id="KW-0378">Hydrolase</keyword>
<evidence type="ECO:0000256" key="6">
    <source>
        <dbReference type="ARBA" id="ARBA00022801"/>
    </source>
</evidence>
<dbReference type="InterPro" id="IPR001915">
    <property type="entry name" value="Peptidase_M48"/>
</dbReference>
<keyword evidence="4 11" id="KW-0812">Transmembrane</keyword>
<feature type="transmembrane region" description="Helical" evidence="11">
    <location>
        <begin position="181"/>
        <end position="201"/>
    </location>
</feature>
<dbReference type="RefSeq" id="WP_069857273.1">
    <property type="nucleotide sequence ID" value="NZ_BDFE01000007.1"/>
</dbReference>
<feature type="transmembrane region" description="Helical" evidence="11">
    <location>
        <begin position="7"/>
        <end position="25"/>
    </location>
</feature>
<evidence type="ECO:0000256" key="2">
    <source>
        <dbReference type="ARBA" id="ARBA00022475"/>
    </source>
</evidence>
<feature type="binding site" evidence="11">
    <location>
        <position position="135"/>
    </location>
    <ligand>
        <name>Zn(2+)</name>
        <dbReference type="ChEBI" id="CHEBI:29105"/>
        <note>catalytic</note>
    </ligand>
</feature>
<feature type="binding site" evidence="11">
    <location>
        <position position="206"/>
    </location>
    <ligand>
        <name>Zn(2+)</name>
        <dbReference type="ChEBI" id="CHEBI:29105"/>
        <note>catalytic</note>
    </ligand>
</feature>
<sequence>MSSQLRTGVLLAVLTALIILFGRFLGGQTGMVVAFLIAVVMNVGSYWYSDKIVLSMYRAVDLSPSDAPMIHSIVEELAQRAGLPKPRVVLVPENTPNAFATGRDPKHAVVAVTQGLLQTLSPEEIKGVLAHEMGHVKNRDILIQSVAATLAGAIMIVANMVKWATLFGFGSRDDEEGGSPLVAFVFALIAPIAASLIQMAISRSREFLADETGARLAGNPHYLANALEKLDAYSRSMPLQHGNPATENMFIVNPFAGMSVARLFSTHPPTEERVRRLRNMAP</sequence>
<dbReference type="Proteomes" id="UP000095200">
    <property type="component" value="Unassembled WGS sequence"/>
</dbReference>
<dbReference type="Gene3D" id="3.30.2010.10">
    <property type="entry name" value="Metalloproteases ('zincins'), catalytic domain"/>
    <property type="match status" value="1"/>
</dbReference>